<feature type="coiled-coil region" evidence="1">
    <location>
        <begin position="57"/>
        <end position="84"/>
    </location>
</feature>
<feature type="region of interest" description="Disordered" evidence="2">
    <location>
        <begin position="1"/>
        <end position="31"/>
    </location>
</feature>
<name>C7ZHE3_FUSV7</name>
<organism evidence="3 4">
    <name type="scientific">Fusarium vanettenii (strain ATCC MYA-4622 / CBS 123669 / FGSC 9596 / NRRL 45880 / 77-13-4)</name>
    <name type="common">Fusarium solani subsp. pisi</name>
    <dbReference type="NCBI Taxonomy" id="660122"/>
    <lineage>
        <taxon>Eukaryota</taxon>
        <taxon>Fungi</taxon>
        <taxon>Dikarya</taxon>
        <taxon>Ascomycota</taxon>
        <taxon>Pezizomycotina</taxon>
        <taxon>Sordariomycetes</taxon>
        <taxon>Hypocreomycetidae</taxon>
        <taxon>Hypocreales</taxon>
        <taxon>Nectriaceae</taxon>
        <taxon>Fusarium</taxon>
        <taxon>Fusarium solani species complex</taxon>
        <taxon>Fusarium vanettenii</taxon>
    </lineage>
</organism>
<dbReference type="VEuPathDB" id="FungiDB:NECHADRAFT_81153"/>
<proteinExistence type="predicted"/>
<dbReference type="GeneID" id="9669096"/>
<dbReference type="PANTHER" id="PTHR37012">
    <property type="entry name" value="B-ZIP TRANSCRIPTION FACTOR (EUROFUNG)-RELATED"/>
    <property type="match status" value="1"/>
</dbReference>
<dbReference type="CDD" id="cd14688">
    <property type="entry name" value="bZIP_YAP"/>
    <property type="match status" value="1"/>
</dbReference>
<keyword evidence="1" id="KW-0175">Coiled coil</keyword>
<reference evidence="3 4" key="1">
    <citation type="journal article" date="2009" name="PLoS Genet.">
        <title>The genome of Nectria haematococca: contribution of supernumerary chromosomes to gene expansion.</title>
        <authorList>
            <person name="Coleman J.J."/>
            <person name="Rounsley S.D."/>
            <person name="Rodriguez-Carres M."/>
            <person name="Kuo A."/>
            <person name="Wasmann C.C."/>
            <person name="Grimwood J."/>
            <person name="Schmutz J."/>
            <person name="Taga M."/>
            <person name="White G.J."/>
            <person name="Zhou S."/>
            <person name="Schwartz D.C."/>
            <person name="Freitag M."/>
            <person name="Ma L.J."/>
            <person name="Danchin E.G."/>
            <person name="Henrissat B."/>
            <person name="Coutinho P.M."/>
            <person name="Nelson D.R."/>
            <person name="Straney D."/>
            <person name="Napoli C.A."/>
            <person name="Barker B.M."/>
            <person name="Gribskov M."/>
            <person name="Rep M."/>
            <person name="Kroken S."/>
            <person name="Molnar I."/>
            <person name="Rensing C."/>
            <person name="Kennell J.C."/>
            <person name="Zamora J."/>
            <person name="Farman M.L."/>
            <person name="Selker E.U."/>
            <person name="Salamov A."/>
            <person name="Shapiro H."/>
            <person name="Pangilinan J."/>
            <person name="Lindquist E."/>
            <person name="Lamers C."/>
            <person name="Grigoriev I.V."/>
            <person name="Geiser D.M."/>
            <person name="Covert S.F."/>
            <person name="Temporini E."/>
            <person name="Vanetten H.D."/>
        </authorList>
    </citation>
    <scope>NUCLEOTIDE SEQUENCE [LARGE SCALE GENOMIC DNA]</scope>
    <source>
        <strain evidence="4">ATCC MYA-4622 / CBS 123669 / FGSC 9596 / NRRL 45880 / 77-13-4</strain>
    </source>
</reference>
<dbReference type="EMBL" id="GG698928">
    <property type="protein sequence ID" value="EEU36419.1"/>
    <property type="molecule type" value="Genomic_DNA"/>
</dbReference>
<dbReference type="Pfam" id="PF11905">
    <property type="entry name" value="DUF3425"/>
    <property type="match status" value="1"/>
</dbReference>
<feature type="compositionally biased region" description="Polar residues" evidence="2">
    <location>
        <begin position="93"/>
        <end position="110"/>
    </location>
</feature>
<dbReference type="KEGG" id="nhe:NECHADRAFT_81153"/>
<dbReference type="STRING" id="660122.C7ZHE3"/>
<protein>
    <recommendedName>
        <fullName evidence="5">BZIP domain-containing protein</fullName>
    </recommendedName>
</protein>
<evidence type="ECO:0008006" key="5">
    <source>
        <dbReference type="Google" id="ProtNLM"/>
    </source>
</evidence>
<evidence type="ECO:0000313" key="3">
    <source>
        <dbReference type="EMBL" id="EEU36419.1"/>
    </source>
</evidence>
<evidence type="ECO:0000256" key="2">
    <source>
        <dbReference type="SAM" id="MobiDB-lite"/>
    </source>
</evidence>
<dbReference type="InterPro" id="IPR021833">
    <property type="entry name" value="DUF3425"/>
</dbReference>
<evidence type="ECO:0000313" key="4">
    <source>
        <dbReference type="Proteomes" id="UP000005206"/>
    </source>
</evidence>
<dbReference type="Proteomes" id="UP000005206">
    <property type="component" value="Chromosome 6"/>
</dbReference>
<keyword evidence="4" id="KW-1185">Reference proteome</keyword>
<dbReference type="eggNOG" id="ENOG502RZFH">
    <property type="taxonomic scope" value="Eukaryota"/>
</dbReference>
<dbReference type="OrthoDB" id="4161589at2759"/>
<gene>
    <name evidence="3" type="ORF">NECHADRAFT_81153</name>
</gene>
<evidence type="ECO:0000256" key="1">
    <source>
        <dbReference type="SAM" id="Coils"/>
    </source>
</evidence>
<feature type="region of interest" description="Disordered" evidence="2">
    <location>
        <begin position="87"/>
        <end position="116"/>
    </location>
</feature>
<dbReference type="HOGENOM" id="CLU_020925_0_0_1"/>
<dbReference type="OMA" id="RIALMYI"/>
<sequence length="420" mass="47538">MTHFKLMETTSAQMDPKAGDSNTSRRVGNLTAEQAEKKRAIDRDNQRHHRAKNKAYIRTLEEKIAELTARLAEAETLLEQYRRRDNEQVPALSHSSSTDLTISTQPTSSDGEVEASASVPLLSEESIKSYLDSLPLDLGTGMTIHSFSAVQDVNFLDWDLACVMGNLSPTMEVQSTDLPSYDTTLGSWDGTSSQNQTPEWQMMPLYIPATTKLDEVIISTTAAWRARLHKDEELEKPVFPSINSLLNRPGHIEQGLPGTFSETVAAQVWRSPIKTLPERIGFMYNLSHLIRWLVCRNKETYEKMPPFLRPTELQRTVPHAAWISTVTSPDARDALIKHMDLNRFEEIRMLAGKSVSVSWPYPDSTAFVESPDKQSLMLHPAFEAHLRRRENWTLWESSRFLGILTDHRLGVFAQCVLSKS</sequence>
<dbReference type="AlphaFoldDB" id="C7ZHE3"/>
<accession>C7ZHE3</accession>
<dbReference type="InParanoid" id="C7ZHE3"/>
<dbReference type="PANTHER" id="PTHR37012:SF2">
    <property type="entry name" value="BZIP DOMAIN-CONTAINING PROTEIN-RELATED"/>
    <property type="match status" value="1"/>
</dbReference>
<dbReference type="RefSeq" id="XP_003042132.1">
    <property type="nucleotide sequence ID" value="XM_003042086.1"/>
</dbReference>